<dbReference type="Gene3D" id="1.10.3720.10">
    <property type="entry name" value="MetI-like"/>
    <property type="match status" value="1"/>
</dbReference>
<dbReference type="Proteomes" id="UP000247790">
    <property type="component" value="Unassembled WGS sequence"/>
</dbReference>
<gene>
    <name evidence="9" type="ORF">DFQ00_101495</name>
</gene>
<comment type="similarity">
    <text evidence="7">Belongs to the binding-protein-dependent transport system permease family.</text>
</comment>
<evidence type="ECO:0000256" key="3">
    <source>
        <dbReference type="ARBA" id="ARBA00022475"/>
    </source>
</evidence>
<dbReference type="CDD" id="cd06261">
    <property type="entry name" value="TM_PBP2"/>
    <property type="match status" value="1"/>
</dbReference>
<keyword evidence="4 7" id="KW-0812">Transmembrane</keyword>
<keyword evidence="3" id="KW-1003">Cell membrane</keyword>
<evidence type="ECO:0000256" key="1">
    <source>
        <dbReference type="ARBA" id="ARBA00004651"/>
    </source>
</evidence>
<accession>A0A2V4WVC8</accession>
<dbReference type="GO" id="GO:0005886">
    <property type="term" value="C:plasma membrane"/>
    <property type="evidence" value="ECO:0007669"/>
    <property type="project" value="UniProtKB-SubCell"/>
</dbReference>
<feature type="transmembrane region" description="Helical" evidence="7">
    <location>
        <begin position="124"/>
        <end position="144"/>
    </location>
</feature>
<dbReference type="PANTHER" id="PTHR43744:SF12">
    <property type="entry name" value="ABC TRANSPORTER PERMEASE PROTEIN MG189-RELATED"/>
    <property type="match status" value="1"/>
</dbReference>
<dbReference type="EMBL" id="QJSW01000001">
    <property type="protein sequence ID" value="PYE52557.1"/>
    <property type="molecule type" value="Genomic_DNA"/>
</dbReference>
<dbReference type="GO" id="GO:0055085">
    <property type="term" value="P:transmembrane transport"/>
    <property type="evidence" value="ECO:0007669"/>
    <property type="project" value="InterPro"/>
</dbReference>
<dbReference type="PROSITE" id="PS50928">
    <property type="entry name" value="ABC_TM1"/>
    <property type="match status" value="1"/>
</dbReference>
<dbReference type="Pfam" id="PF00528">
    <property type="entry name" value="BPD_transp_1"/>
    <property type="match status" value="1"/>
</dbReference>
<evidence type="ECO:0000256" key="5">
    <source>
        <dbReference type="ARBA" id="ARBA00022989"/>
    </source>
</evidence>
<evidence type="ECO:0000256" key="7">
    <source>
        <dbReference type="RuleBase" id="RU363032"/>
    </source>
</evidence>
<dbReference type="AlphaFoldDB" id="A0A2V4WVC8"/>
<sequence length="295" mass="32367">MMTQTVLAPSSSTATGSFRWARWTKRTLLFIFLIIIALLSLFPIILVLLGSFKSNQELTGGATIWPKIWQFTNYAQAWKTANFSGFTVNSVFVSIATTVGTLLVSSMAAYAVDRVNFKGKKAYTLLMASTLFISIGAVVLRPQFDLMVKLGLNNSLWGVIIILISAHAATYFILVGFFKSIPRELDEAAMIDGCNFFTTYWRIILPLLRPGLAVAGLGVFQNSWNEYILPFVFTMSNPKLQTLPVGLANLRYGIGAAAEVQLMMAGACLSILPLLVVYIFANKSFMQVTLGAVKG</sequence>
<feature type="transmembrane region" description="Helical" evidence="7">
    <location>
        <begin position="199"/>
        <end position="220"/>
    </location>
</feature>
<evidence type="ECO:0000313" key="10">
    <source>
        <dbReference type="Proteomes" id="UP000247790"/>
    </source>
</evidence>
<evidence type="ECO:0000313" key="9">
    <source>
        <dbReference type="EMBL" id="PYE52557.1"/>
    </source>
</evidence>
<feature type="transmembrane region" description="Helical" evidence="7">
    <location>
        <begin position="260"/>
        <end position="281"/>
    </location>
</feature>
<keyword evidence="6 7" id="KW-0472">Membrane</keyword>
<dbReference type="SUPFAM" id="SSF161098">
    <property type="entry name" value="MetI-like"/>
    <property type="match status" value="1"/>
</dbReference>
<proteinExistence type="inferred from homology"/>
<feature type="domain" description="ABC transmembrane type-1" evidence="8">
    <location>
        <begin position="87"/>
        <end position="281"/>
    </location>
</feature>
<comment type="caution">
    <text evidence="9">The sequence shown here is derived from an EMBL/GenBank/DDBJ whole genome shotgun (WGS) entry which is preliminary data.</text>
</comment>
<evidence type="ECO:0000256" key="4">
    <source>
        <dbReference type="ARBA" id="ARBA00022692"/>
    </source>
</evidence>
<evidence type="ECO:0000259" key="8">
    <source>
        <dbReference type="PROSITE" id="PS50928"/>
    </source>
</evidence>
<name>A0A2V4WVC8_PAEBA</name>
<protein>
    <submittedName>
        <fullName evidence="9">ABC-type glycerol-3-phosphate transport system permease component</fullName>
    </submittedName>
</protein>
<feature type="transmembrane region" description="Helical" evidence="7">
    <location>
        <begin position="28"/>
        <end position="49"/>
    </location>
</feature>
<keyword evidence="2 7" id="KW-0813">Transport</keyword>
<feature type="transmembrane region" description="Helical" evidence="7">
    <location>
        <begin position="91"/>
        <end position="112"/>
    </location>
</feature>
<dbReference type="InterPro" id="IPR000515">
    <property type="entry name" value="MetI-like"/>
</dbReference>
<reference evidence="9 10" key="1">
    <citation type="submission" date="2018-06" db="EMBL/GenBank/DDBJ databases">
        <title>Genomic Encyclopedia of Type Strains, Phase III (KMG-III): the genomes of soil and plant-associated and newly described type strains.</title>
        <authorList>
            <person name="Whitman W."/>
        </authorList>
    </citation>
    <scope>NUCLEOTIDE SEQUENCE [LARGE SCALE GENOMIC DNA]</scope>
    <source>
        <strain evidence="9 10">CECT 7022</strain>
    </source>
</reference>
<keyword evidence="5 7" id="KW-1133">Transmembrane helix</keyword>
<evidence type="ECO:0000256" key="6">
    <source>
        <dbReference type="ARBA" id="ARBA00023136"/>
    </source>
</evidence>
<comment type="subcellular location">
    <subcellularLocation>
        <location evidence="1 7">Cell membrane</location>
        <topology evidence="1 7">Multi-pass membrane protein</topology>
    </subcellularLocation>
</comment>
<feature type="transmembrane region" description="Helical" evidence="7">
    <location>
        <begin position="156"/>
        <end position="178"/>
    </location>
</feature>
<dbReference type="PANTHER" id="PTHR43744">
    <property type="entry name" value="ABC TRANSPORTER PERMEASE PROTEIN MG189-RELATED-RELATED"/>
    <property type="match status" value="1"/>
</dbReference>
<evidence type="ECO:0000256" key="2">
    <source>
        <dbReference type="ARBA" id="ARBA00022448"/>
    </source>
</evidence>
<organism evidence="9 10">
    <name type="scientific">Paenibacillus barcinonensis</name>
    <dbReference type="NCBI Taxonomy" id="198119"/>
    <lineage>
        <taxon>Bacteria</taxon>
        <taxon>Bacillati</taxon>
        <taxon>Bacillota</taxon>
        <taxon>Bacilli</taxon>
        <taxon>Bacillales</taxon>
        <taxon>Paenibacillaceae</taxon>
        <taxon>Paenibacillus</taxon>
    </lineage>
</organism>
<dbReference type="InterPro" id="IPR035906">
    <property type="entry name" value="MetI-like_sf"/>
</dbReference>